<dbReference type="InterPro" id="IPR001915">
    <property type="entry name" value="Peptidase_M48"/>
</dbReference>
<keyword evidence="8 11" id="KW-1133">Transmembrane helix</keyword>
<evidence type="ECO:0000256" key="4">
    <source>
        <dbReference type="ARBA" id="ARBA00022692"/>
    </source>
</evidence>
<dbReference type="OrthoDB" id="9789270at2"/>
<protein>
    <submittedName>
        <fullName evidence="13">Zn-dependent protease with chaperone function</fullName>
    </submittedName>
</protein>
<keyword evidence="10 11" id="KW-0472">Membrane</keyword>
<dbReference type="InterPro" id="IPR050083">
    <property type="entry name" value="HtpX_protease"/>
</dbReference>
<feature type="domain" description="Peptidase M48" evidence="12">
    <location>
        <begin position="168"/>
        <end position="335"/>
    </location>
</feature>
<comment type="cofactor">
    <cofactor evidence="1">
        <name>Zn(2+)</name>
        <dbReference type="ChEBI" id="CHEBI:29105"/>
    </cofactor>
</comment>
<sequence length="755" mass="88175">MFANFAAKRHLTGPLRAVSPVETDEEIDWQSISKPRRSSRVRRAIPQPSASNEKLSQYVKHCFKRQLDVKDVGWKEALQLAWVESVSLLIPLLYMVTVLALLSLAIWFFAEPVMTHVIEERLWEATVWTCGAVAMLGLLYVLLAPLFGGFQRYHGRVLEYHEAPALFDLVNVMSERLQVKAPRRIEINNETAMRVDAYAGINSIYRDEYKIIIGAPLLMSMSLPELTAMLAHELSHFQNKHKKIAFYLIHHVSEWLYYRAKGRDKRHQKLLKRMQSEKLAKYEYAELWVWQRLHLFQQTMFAGMFALHRRLTSWKCRQIELETDALAVQFSGSKAFIAMLNKLRLIQYSQSAVSKQNDWAWKEGFLLDDYASAVALEVKKATKLQFEEVKENRKKECTRFCPDDLTRMTQAQAMKVDSEIKANVSAHHLVEQGKKLSKELTVLDYESTGIESPERFCISFEKIRQIKTTKEQLRRQAQTFFDGRIYNRVIRFEPTEERDVSNFDVQTSIDYIRRYRVEDHRANAAANNLLKRINEANVVERLRASGLPIKKFLGNKAGSKKQGAQYLQYMRDQYRQSLYHLEAMDQVFYQRVHAGKMYLDSKSRAQIDWSFHSLELYSQMRRSVANLEEAYLPLNFIVNGLQDGVTTRILQAGVVEKQYLWTCIRNVRKEFKVRPIKVQLNNRRVHILGYLDFKLGALPTASSDMTLEEMAEYASELIQLLRFQYHKWQDQIAAIMARFEHQNDVAPINLMKSRK</sequence>
<dbReference type="HOGENOM" id="CLU_368700_0_0_6"/>
<organism evidence="13 14">
    <name type="scientific">Bermanella marisrubri</name>
    <dbReference type="NCBI Taxonomy" id="207949"/>
    <lineage>
        <taxon>Bacteria</taxon>
        <taxon>Pseudomonadati</taxon>
        <taxon>Pseudomonadota</taxon>
        <taxon>Gammaproteobacteria</taxon>
        <taxon>Oceanospirillales</taxon>
        <taxon>Oceanospirillaceae</taxon>
        <taxon>Bermanella</taxon>
    </lineage>
</organism>
<proteinExistence type="predicted"/>
<dbReference type="GO" id="GO:0004222">
    <property type="term" value="F:metalloendopeptidase activity"/>
    <property type="evidence" value="ECO:0007669"/>
    <property type="project" value="InterPro"/>
</dbReference>
<dbReference type="GO" id="GO:0006508">
    <property type="term" value="P:proteolysis"/>
    <property type="evidence" value="ECO:0007669"/>
    <property type="project" value="UniProtKB-KW"/>
</dbReference>
<evidence type="ECO:0000256" key="8">
    <source>
        <dbReference type="ARBA" id="ARBA00022989"/>
    </source>
</evidence>
<evidence type="ECO:0000256" key="6">
    <source>
        <dbReference type="ARBA" id="ARBA00022801"/>
    </source>
</evidence>
<evidence type="ECO:0000256" key="5">
    <source>
        <dbReference type="ARBA" id="ARBA00022723"/>
    </source>
</evidence>
<evidence type="ECO:0000256" key="9">
    <source>
        <dbReference type="ARBA" id="ARBA00023049"/>
    </source>
</evidence>
<evidence type="ECO:0000313" key="14">
    <source>
        <dbReference type="Proteomes" id="UP000004263"/>
    </source>
</evidence>
<keyword evidence="3 13" id="KW-0645">Protease</keyword>
<dbReference type="CDD" id="cd07328">
    <property type="entry name" value="M48_Ste24p_like"/>
    <property type="match status" value="1"/>
</dbReference>
<keyword evidence="6" id="KW-0378">Hydrolase</keyword>
<comment type="caution">
    <text evidence="13">The sequence shown here is derived from an EMBL/GenBank/DDBJ whole genome shotgun (WGS) entry which is preliminary data.</text>
</comment>
<evidence type="ECO:0000313" key="13">
    <source>
        <dbReference type="EMBL" id="EAT13561.1"/>
    </source>
</evidence>
<dbReference type="EMBL" id="AAQH01000001">
    <property type="protein sequence ID" value="EAT13561.1"/>
    <property type="molecule type" value="Genomic_DNA"/>
</dbReference>
<evidence type="ECO:0000256" key="11">
    <source>
        <dbReference type="SAM" id="Phobius"/>
    </source>
</evidence>
<gene>
    <name evidence="13" type="ORF">RED65_09224</name>
</gene>
<dbReference type="Pfam" id="PF01435">
    <property type="entry name" value="Peptidase_M48"/>
    <property type="match status" value="1"/>
</dbReference>
<dbReference type="STRING" id="207949.RED65_09224"/>
<evidence type="ECO:0000256" key="1">
    <source>
        <dbReference type="ARBA" id="ARBA00001947"/>
    </source>
</evidence>
<feature type="transmembrane region" description="Helical" evidence="11">
    <location>
        <begin position="88"/>
        <end position="110"/>
    </location>
</feature>
<accession>Q1N6N1</accession>
<keyword evidence="14" id="KW-1185">Reference proteome</keyword>
<reference evidence="13 14" key="1">
    <citation type="submission" date="2006-03" db="EMBL/GenBank/DDBJ databases">
        <authorList>
            <person name="Pinhassi J."/>
            <person name="Pedros-Alio C."/>
            <person name="Ferriera S."/>
            <person name="Johnson J."/>
            <person name="Kravitz S."/>
            <person name="Halpern A."/>
            <person name="Remington K."/>
            <person name="Beeson K."/>
            <person name="Tran B."/>
            <person name="Rogers Y.-H."/>
            <person name="Friedman R."/>
            <person name="Venter J.C."/>
        </authorList>
    </citation>
    <scope>NUCLEOTIDE SEQUENCE [LARGE SCALE GENOMIC DNA]</scope>
    <source>
        <strain evidence="13 14">RED65</strain>
    </source>
</reference>
<dbReference type="PANTHER" id="PTHR43221">
    <property type="entry name" value="PROTEASE HTPX"/>
    <property type="match status" value="1"/>
</dbReference>
<keyword evidence="9" id="KW-0482">Metalloprotease</keyword>
<feature type="transmembrane region" description="Helical" evidence="11">
    <location>
        <begin position="122"/>
        <end position="143"/>
    </location>
</feature>
<evidence type="ECO:0000256" key="7">
    <source>
        <dbReference type="ARBA" id="ARBA00022833"/>
    </source>
</evidence>
<evidence type="ECO:0000256" key="3">
    <source>
        <dbReference type="ARBA" id="ARBA00022670"/>
    </source>
</evidence>
<name>Q1N6N1_9GAMM</name>
<dbReference type="RefSeq" id="WP_007016982.1">
    <property type="nucleotide sequence ID" value="NZ_CH724113.1"/>
</dbReference>
<dbReference type="GO" id="GO:0046872">
    <property type="term" value="F:metal ion binding"/>
    <property type="evidence" value="ECO:0007669"/>
    <property type="project" value="UniProtKB-KW"/>
</dbReference>
<dbReference type="PANTHER" id="PTHR43221:SF2">
    <property type="entry name" value="PROTEASE HTPX HOMOLOG"/>
    <property type="match status" value="1"/>
</dbReference>
<keyword evidence="2" id="KW-1003">Cell membrane</keyword>
<evidence type="ECO:0000259" key="12">
    <source>
        <dbReference type="Pfam" id="PF01435"/>
    </source>
</evidence>
<keyword evidence="4 11" id="KW-0812">Transmembrane</keyword>
<dbReference type="Gene3D" id="3.30.2010.10">
    <property type="entry name" value="Metalloproteases ('zincins'), catalytic domain"/>
    <property type="match status" value="1"/>
</dbReference>
<dbReference type="Proteomes" id="UP000004263">
    <property type="component" value="Unassembled WGS sequence"/>
</dbReference>
<dbReference type="AlphaFoldDB" id="Q1N6N1"/>
<evidence type="ECO:0000256" key="10">
    <source>
        <dbReference type="ARBA" id="ARBA00023136"/>
    </source>
</evidence>
<evidence type="ECO:0000256" key="2">
    <source>
        <dbReference type="ARBA" id="ARBA00022475"/>
    </source>
</evidence>
<keyword evidence="5" id="KW-0479">Metal-binding</keyword>
<keyword evidence="7" id="KW-0862">Zinc</keyword>